<dbReference type="InterPro" id="IPR028994">
    <property type="entry name" value="Integrin_alpha_N"/>
</dbReference>
<dbReference type="PROSITE" id="PS50853">
    <property type="entry name" value="FN3"/>
    <property type="match status" value="1"/>
</dbReference>
<feature type="region of interest" description="Disordered" evidence="2">
    <location>
        <begin position="392"/>
        <end position="411"/>
    </location>
</feature>
<dbReference type="Gene3D" id="2.60.40.4070">
    <property type="match status" value="1"/>
</dbReference>
<dbReference type="InterPro" id="IPR011050">
    <property type="entry name" value="Pectin_lyase_fold/virulence"/>
</dbReference>
<evidence type="ECO:0000256" key="1">
    <source>
        <dbReference type="ARBA" id="ARBA00022729"/>
    </source>
</evidence>
<name>A0A2A2G880_9BACT</name>
<accession>A0A2A2G880</accession>
<feature type="domain" description="Cadherin" evidence="3">
    <location>
        <begin position="528"/>
        <end position="616"/>
    </location>
</feature>
<dbReference type="NCBIfam" id="NF041518">
    <property type="entry name" value="choice_anch_Q"/>
    <property type="match status" value="1"/>
</dbReference>
<dbReference type="SMART" id="SM00112">
    <property type="entry name" value="CA"/>
    <property type="match status" value="1"/>
</dbReference>
<evidence type="ECO:0000256" key="2">
    <source>
        <dbReference type="SAM" id="MobiDB-lite"/>
    </source>
</evidence>
<evidence type="ECO:0000259" key="3">
    <source>
        <dbReference type="PROSITE" id="PS50268"/>
    </source>
</evidence>
<dbReference type="Pfam" id="PF13517">
    <property type="entry name" value="FG-GAP_3"/>
    <property type="match status" value="1"/>
</dbReference>
<dbReference type="InterPro" id="IPR026444">
    <property type="entry name" value="Secre_tail"/>
</dbReference>
<dbReference type="Gene3D" id="2.60.40.60">
    <property type="entry name" value="Cadherins"/>
    <property type="match status" value="1"/>
</dbReference>
<dbReference type="InterPro" id="IPR003961">
    <property type="entry name" value="FN3_dom"/>
</dbReference>
<dbReference type="RefSeq" id="WP_095607482.1">
    <property type="nucleotide sequence ID" value="NZ_NSKE01000011.1"/>
</dbReference>
<dbReference type="InterPro" id="IPR036116">
    <property type="entry name" value="FN3_sf"/>
</dbReference>
<dbReference type="PANTHER" id="PTHR24099:SF11">
    <property type="entry name" value="FIBRONECTIN TYPE III DOMAIN-CONTAINING 3BA-RELATED"/>
    <property type="match status" value="1"/>
</dbReference>
<protein>
    <recommendedName>
        <fullName evidence="7">Cadherin domain-containing protein</fullName>
    </recommendedName>
</protein>
<dbReference type="EMBL" id="NSKE01000011">
    <property type="protein sequence ID" value="PAU93062.1"/>
    <property type="molecule type" value="Genomic_DNA"/>
</dbReference>
<organism evidence="5 6">
    <name type="scientific">Fodinibius salipaludis</name>
    <dbReference type="NCBI Taxonomy" id="2032627"/>
    <lineage>
        <taxon>Bacteria</taxon>
        <taxon>Pseudomonadati</taxon>
        <taxon>Balneolota</taxon>
        <taxon>Balneolia</taxon>
        <taxon>Balneolales</taxon>
        <taxon>Balneolaceae</taxon>
        <taxon>Fodinibius</taxon>
    </lineage>
</organism>
<dbReference type="Pfam" id="PF17963">
    <property type="entry name" value="Big_9"/>
    <property type="match status" value="1"/>
</dbReference>
<dbReference type="GO" id="GO:0007156">
    <property type="term" value="P:homophilic cell adhesion via plasma membrane adhesion molecules"/>
    <property type="evidence" value="ECO:0007669"/>
    <property type="project" value="InterPro"/>
</dbReference>
<feature type="compositionally biased region" description="Polar residues" evidence="2">
    <location>
        <begin position="394"/>
        <end position="411"/>
    </location>
</feature>
<dbReference type="GO" id="GO:0005509">
    <property type="term" value="F:calcium ion binding"/>
    <property type="evidence" value="ECO:0007669"/>
    <property type="project" value="InterPro"/>
</dbReference>
<dbReference type="InterPro" id="IPR013783">
    <property type="entry name" value="Ig-like_fold"/>
</dbReference>
<dbReference type="Gene3D" id="2.60.40.10">
    <property type="entry name" value="Immunoglobulins"/>
    <property type="match status" value="5"/>
</dbReference>
<reference evidence="5 6" key="1">
    <citation type="submission" date="2017-08" db="EMBL/GenBank/DDBJ databases">
        <title>Aliifodinibius alkalisoli sp. nov., isolated from saline alkaline soil.</title>
        <authorList>
            <person name="Liu D."/>
            <person name="Zhang G."/>
        </authorList>
    </citation>
    <scope>NUCLEOTIDE SEQUENCE [LARGE SCALE GENOMIC DNA]</scope>
    <source>
        <strain evidence="5 6">WN023</strain>
    </source>
</reference>
<feature type="domain" description="Fibronectin type-III" evidence="4">
    <location>
        <begin position="1836"/>
        <end position="1930"/>
    </location>
</feature>
<dbReference type="PANTHER" id="PTHR24099">
    <property type="entry name" value="E3 UBIQUITIN-PROTEIN LIGASE TRIM36-RELATED"/>
    <property type="match status" value="1"/>
</dbReference>
<dbReference type="InterPro" id="IPR059226">
    <property type="entry name" value="Choice_anch_Q_dom"/>
</dbReference>
<dbReference type="InterPro" id="IPR002126">
    <property type="entry name" value="Cadherin-like_dom"/>
</dbReference>
<dbReference type="InterPro" id="IPR050617">
    <property type="entry name" value="E3_ligase_FN3/SPRY"/>
</dbReference>
<dbReference type="Pfam" id="PF18962">
    <property type="entry name" value="Por_Secre_tail"/>
    <property type="match status" value="1"/>
</dbReference>
<dbReference type="PROSITE" id="PS50268">
    <property type="entry name" value="CADHERIN_2"/>
    <property type="match status" value="2"/>
</dbReference>
<sequence>MHNDGQYHFISPELNKPIFCIRYLIKPLALLVVILCGISSNLYAQTDYSSSLSGGDNPLSGVPQTSDGVITGDFDNDGDINVLAFDDSNYDSYKFYANDGSGSFSVVTGSANPFDGLAYTDIFFAGDNTYVADFDNDGDQDIWDYRGQTSGDSQNIYLENTGSGYTSSKSGGSNPLSGIPDFEVIVGDFDNDGDIDVLAFDDDNYDSYKFYANDGSGTFSVATGSANPFDGLPYTDIFFVSDNTYVADFDNDGDQDIWDYRGQTSGDSQNIYLENTGSGYTSSKSGGSNPLSGIPDPAAGVIVGDFDNDGDVDVLAYDDDTYSSFSFYANNGSGSFSKVTGSSNPFNGIASENIFYAASNTLVADFDNEGDQDIWDYGGDTNNNGPNIYLKKQGSPSSNDTPTFNEGSSTSLTVNEDASATSINSLLDVTDTDSGDNLTWSISSAPSNGSLGGFLTTESSTGGSVTPSGLTYTPNPDYNGSDSFDIQISDGNDTAIITVNVTINAVNDPPEFTSPSGFNIYENYSGIIADVDATDGEGGSSDANVNYTLAGADAAAFSINPNTGELSLDVARDFENPTDNDGNNDYELEVTASDGTNITNQNITITITDVNEAPVITNLNGDNNSVQPGGAAAKIDAAGDATVTNIDSPDYNGGFIRISDNNANNTAHGNFSVDGTNVTSGGDGTIAAGETIAIGGTAVGTIHATHDGQGGNNLEIYFTSTDATNARIQTLVRNLRWGAATGSGAQTFTLTLNDGDGTANGGDHDDNSNFSMTLGNPPVISNLDGDTVDFLEEGPPVTLDVLASATLTDADNPASLNGGNVTATVSSGAVASEDLLKLNTDGAVSLSGTTSGSTVSVSGTPLGTLANDITTGNSLRVNFNANATLARVELLLQALQYSSSASPLTENSREVQVIVTDNQGLPSDPSTITVNTVVDESPTVPNTIADLSVDEDAASDTYDLTNVFSDPEDNDGDLTFSVQNNDNSSLVDASVDNSTDQLTLDYQPYQTGTANITIRAEDSRGQTVDDSFTITVNRIAQTIYVNADASSGGDGSSWGSAFQYLQDALNAAGGEDQIWIAEGTYYPDEGANVTQGDETAYFTITGDQDGLEIYGGFDGTETQLADRDIAGHRTILSGDIDQDDDPLAPNTDSDNDPDTFSGTDHITGNNSNHVLFIDGKNNGAITNTTLLNGLTITGGQAKGANPEKHGGGMHCEGRGSGSECSPTLNRLIFAGNTTLESYSFGGAIYYSGVNNGTISNTGFYSNNTSGESGRGGAIRNSGSGSSSNATIINTIFINNHASGQNGVGGAISSENVAATPTITNGIFYGNRAGDKGNQFHNITSTPTISHSLIEGSGGSSNWNSDLGTDGGGNIDVNPQFVDATNPAGVDGTWFTDDDGLVLQPTSPAVDAGDNNTIPSGITTDISGKQRIQGGTVDMGAYESLSNNPPTVANPIADITVDEDAASDTYDLTDVFSDNEEDDADLTFSIQKNNNTNLVDASIDNTTDMLTLNYQSNQSGTTNITVRAKDSSDETVDDSFEVTVNLVNDAPWISSIKNQSLTAGQTAGPISFTIEDIDDDLADLSLSAISDNQAVLPDQNILLSGSGSDRSVTLKTEENTSGNAMVEIIVDDGALSDTTSFELSITTNAPKQVTLEAPENKSTDQSLQPKFTWDIAAEAETYEFQLADEASFTDENIIAEQSDISETEIELSKKLNRETAYYWRVRGTNTGGKGGWSSKYQFTTIPALPARVTLKAPANKKSGVNTQPIFSWETVNNADTYEWQLSKDENFDSLINEATLSENDLQPNDELAHNTSYYWRVRALNSGGKGDWSSKQRFTTEASPPALSFPSDNETGISIAPRLAWSSDYENSRFRVKLSKDQQLQNMILDTLVTSETVKISGLQPNTDYFWQVRVETEENNSAPSPISNFTTRMPTESEMVDTKITFGQSGNSDLQSYDYRLMSLPGNESHPIDEFFNGEYGTDWKAFEDNGDEENFLQEYSDDHPLSFTSGKGYWVLSKKAVRVEDEISAVDISEDDTYILELEPGWNIIGNPFNRPASWQDIQAFNNRSLILYEYEGSFSKSKQMDPFKGYYVYNDSTAVLNLEIPYTSLQKMRSKDRNTSKEKGTNRKIRLKINQLKDDITSQVEINYPSQTGSSIKQKQDHYLPPLRLSKFGAGIINEEHEHRQKMMHTINSHFDEKRNKYTIELKTESRSEVVWKPEIEGMNSQTAVLIVEPQNGRTKILGDGESYPFMAKIGRQRFTVYTGSLSDLKEIEKSLVPQQITLNPNYPNPFSSTTTIQIGIDQHSEVTLEVFNILGQKVRTLVNESMKAGWHKVVFDGSRLASGTYFYRLTVGEQIQTKKMVLIK</sequence>
<evidence type="ECO:0000259" key="4">
    <source>
        <dbReference type="PROSITE" id="PS50853"/>
    </source>
</evidence>
<evidence type="ECO:0008006" key="7">
    <source>
        <dbReference type="Google" id="ProtNLM"/>
    </source>
</evidence>
<dbReference type="CDD" id="cd00063">
    <property type="entry name" value="FN3"/>
    <property type="match status" value="1"/>
</dbReference>
<dbReference type="NCBIfam" id="TIGR04183">
    <property type="entry name" value="Por_Secre_tail"/>
    <property type="match status" value="1"/>
</dbReference>
<gene>
    <name evidence="5" type="ORF">CK503_14175</name>
</gene>
<dbReference type="OrthoDB" id="9803616at2"/>
<dbReference type="SMART" id="SM00736">
    <property type="entry name" value="CADG"/>
    <property type="match status" value="2"/>
</dbReference>
<dbReference type="InterPro" id="IPR013517">
    <property type="entry name" value="FG-GAP"/>
</dbReference>
<dbReference type="CDD" id="cd11304">
    <property type="entry name" value="Cadherin_repeat"/>
    <property type="match status" value="1"/>
</dbReference>
<dbReference type="SUPFAM" id="SSF69318">
    <property type="entry name" value="Integrin alpha N-terminal domain"/>
    <property type="match status" value="1"/>
</dbReference>
<feature type="domain" description="Cadherin" evidence="3">
    <location>
        <begin position="406"/>
        <end position="512"/>
    </location>
</feature>
<dbReference type="SUPFAM" id="SSF51126">
    <property type="entry name" value="Pectin lyase-like"/>
    <property type="match status" value="1"/>
</dbReference>
<evidence type="ECO:0000313" key="6">
    <source>
        <dbReference type="Proteomes" id="UP000218831"/>
    </source>
</evidence>
<dbReference type="SUPFAM" id="SSF49265">
    <property type="entry name" value="Fibronectin type III"/>
    <property type="match status" value="2"/>
</dbReference>
<dbReference type="InterPro" id="IPR006644">
    <property type="entry name" value="Cadg"/>
</dbReference>
<dbReference type="GO" id="GO:0016020">
    <property type="term" value="C:membrane"/>
    <property type="evidence" value="ECO:0007669"/>
    <property type="project" value="InterPro"/>
</dbReference>
<feature type="region of interest" description="Disordered" evidence="2">
    <location>
        <begin position="1133"/>
        <end position="1162"/>
    </location>
</feature>
<evidence type="ECO:0000313" key="5">
    <source>
        <dbReference type="EMBL" id="PAU93062.1"/>
    </source>
</evidence>
<dbReference type="Gene3D" id="2.60.40.3440">
    <property type="match status" value="1"/>
</dbReference>
<feature type="region of interest" description="Disordered" evidence="2">
    <location>
        <begin position="756"/>
        <end position="776"/>
    </location>
</feature>
<keyword evidence="6" id="KW-1185">Reference proteome</keyword>
<proteinExistence type="predicted"/>
<dbReference type="Proteomes" id="UP000218831">
    <property type="component" value="Unassembled WGS sequence"/>
</dbReference>
<dbReference type="InterPro" id="IPR015919">
    <property type="entry name" value="Cadherin-like_sf"/>
</dbReference>
<comment type="caution">
    <text evidence="5">The sequence shown here is derived from an EMBL/GenBank/DDBJ whole genome shotgun (WGS) entry which is preliminary data.</text>
</comment>
<keyword evidence="1" id="KW-0732">Signal</keyword>
<dbReference type="SUPFAM" id="SSF49313">
    <property type="entry name" value="Cadherin-like"/>
    <property type="match status" value="1"/>
</dbReference>